<dbReference type="Proteomes" id="UP000542720">
    <property type="component" value="Unassembled WGS sequence"/>
</dbReference>
<dbReference type="Pfam" id="PF01177">
    <property type="entry name" value="Asp_Glu_race"/>
    <property type="match status" value="1"/>
</dbReference>
<accession>A0A7W4LKA3</accession>
<dbReference type="PANTHER" id="PTHR28047:SF5">
    <property type="entry name" value="PROTEIN DCG1"/>
    <property type="match status" value="1"/>
</dbReference>
<comment type="caution">
    <text evidence="2">The sequence shown here is derived from an EMBL/GenBank/DDBJ whole genome shotgun (WGS) entry which is preliminary data.</text>
</comment>
<evidence type="ECO:0000313" key="2">
    <source>
        <dbReference type="EMBL" id="MBB2494706.1"/>
    </source>
</evidence>
<dbReference type="InterPro" id="IPR015942">
    <property type="entry name" value="Asp/Glu/hydantoin_racemase"/>
</dbReference>
<evidence type="ECO:0000256" key="1">
    <source>
        <dbReference type="ARBA" id="ARBA00038414"/>
    </source>
</evidence>
<dbReference type="GO" id="GO:0047661">
    <property type="term" value="F:amino-acid racemase activity"/>
    <property type="evidence" value="ECO:0007669"/>
    <property type="project" value="InterPro"/>
</dbReference>
<dbReference type="AlphaFoldDB" id="A0A7W4LKA3"/>
<dbReference type="RefSeq" id="WP_183088277.1">
    <property type="nucleotide sequence ID" value="NZ_JACJUD010000002.1"/>
</dbReference>
<dbReference type="Gene3D" id="3.40.50.12500">
    <property type="match status" value="1"/>
</dbReference>
<dbReference type="PANTHER" id="PTHR28047">
    <property type="entry name" value="PROTEIN DCG1"/>
    <property type="match status" value="1"/>
</dbReference>
<keyword evidence="3" id="KW-1185">Reference proteome</keyword>
<comment type="similarity">
    <text evidence="1">Belongs to the HyuE racemase family.</text>
</comment>
<sequence>MRIQLINPNTTRAFTERLQHSAQLIAAAGTEVFATQPRLGTPSVESHVDEAWASLGVIAQVQDGEANGVDAYVVACFGDTGVAAAREVARGPVIGMTEAALFSACLLGASFSIITLPPRTLIHARRVLNECGLQHRCAGLRAIDVQVDDCQEEDNAALYQALLDEAHAALAHDRCEVLILGCAGLSEMVEPLQQALGIPVIDGVCAALKMAEGLVAMGLKTSKHSSFDFPPRDLRAQWPGL</sequence>
<dbReference type="EMBL" id="JACJUD010000002">
    <property type="protein sequence ID" value="MBB2494706.1"/>
    <property type="molecule type" value="Genomic_DNA"/>
</dbReference>
<gene>
    <name evidence="2" type="ORF">H3H51_06710</name>
</gene>
<name>A0A7W4LKA3_9GAMM</name>
<evidence type="ECO:0000313" key="3">
    <source>
        <dbReference type="Proteomes" id="UP000542720"/>
    </source>
</evidence>
<organism evidence="2 3">
    <name type="scientific">Aquipseudomonas ullengensis</name>
    <dbReference type="NCBI Taxonomy" id="2759166"/>
    <lineage>
        <taxon>Bacteria</taxon>
        <taxon>Pseudomonadati</taxon>
        <taxon>Pseudomonadota</taxon>
        <taxon>Gammaproteobacteria</taxon>
        <taxon>Pseudomonadales</taxon>
        <taxon>Pseudomonadaceae</taxon>
        <taxon>Aquipseudomonas</taxon>
    </lineage>
</organism>
<protein>
    <submittedName>
        <fullName evidence="2">Aspartate/glutamate racemase family protein</fullName>
    </submittedName>
</protein>
<proteinExistence type="inferred from homology"/>
<dbReference type="InterPro" id="IPR053714">
    <property type="entry name" value="Iso_Racemase_Enz_sf"/>
</dbReference>
<reference evidence="2 3" key="1">
    <citation type="submission" date="2020-08" db="EMBL/GenBank/DDBJ databases">
        <authorList>
            <person name="Kim C.M."/>
        </authorList>
    </citation>
    <scope>NUCLEOTIDE SEQUENCE [LARGE SCALE GENOMIC DNA]</scope>
    <source>
        <strain evidence="2 3">UL070</strain>
    </source>
</reference>
<dbReference type="InterPro" id="IPR052186">
    <property type="entry name" value="Hydantoin_racemase-like"/>
</dbReference>